<sequence length="324" mass="35650">FYIADTGVGHRSSPVPQWRTSIRRLSTNGTSPVKIIEFGSTPPAEPIGATALTYDPNAKHIYIATGTGIVRTDLDGSNHVTISTDYAASLTISGNKLYYGVSYDGLIKRSNLDGTNPEVFLNVSNGINYNIVPSYIPAYNIPAGLAIDKENKFIYWSSSTTTSGKEDQGTISRAPLKAQGTLEPKDVEVLVEKIEVPSQLRLIGSYLYWIEKGRWSNSVTSIKRAKFPTSKVKAPQLSSHQEVVVSSDQSDIFFGTDFVPEKNTLWIRSFAVDEERGKLWFAMESDLRVMFAKIVETELEGGELRVVDGEVGDVGIPVGLEYVR</sequence>
<dbReference type="GO" id="GO:0005886">
    <property type="term" value="C:plasma membrane"/>
    <property type="evidence" value="ECO:0007669"/>
    <property type="project" value="TreeGrafter"/>
</dbReference>
<name>A0A6A5YGZ7_9PLEO</name>
<keyword evidence="2" id="KW-1185">Reference proteome</keyword>
<gene>
    <name evidence="1" type="ORF">BDV96DRAFT_480133</name>
</gene>
<dbReference type="Gene3D" id="2.120.10.30">
    <property type="entry name" value="TolB, C-terminal domain"/>
    <property type="match status" value="1"/>
</dbReference>
<evidence type="ECO:0000313" key="2">
    <source>
        <dbReference type="Proteomes" id="UP000799770"/>
    </source>
</evidence>
<dbReference type="AlphaFoldDB" id="A0A6A5YGZ7"/>
<dbReference type="Proteomes" id="UP000799770">
    <property type="component" value="Unassembled WGS sequence"/>
</dbReference>
<dbReference type="InterPro" id="IPR011042">
    <property type="entry name" value="6-blade_b-propeller_TolB-like"/>
</dbReference>
<protein>
    <submittedName>
        <fullName evidence="1">Uncharacterized protein</fullName>
    </submittedName>
</protein>
<feature type="non-terminal residue" evidence="1">
    <location>
        <position position="324"/>
    </location>
</feature>
<feature type="non-terminal residue" evidence="1">
    <location>
        <position position="1"/>
    </location>
</feature>
<accession>A0A6A5YGZ7</accession>
<dbReference type="EMBL" id="ML977368">
    <property type="protein sequence ID" value="KAF2105984.1"/>
    <property type="molecule type" value="Genomic_DNA"/>
</dbReference>
<evidence type="ECO:0000313" key="1">
    <source>
        <dbReference type="EMBL" id="KAF2105984.1"/>
    </source>
</evidence>
<dbReference type="PANTHER" id="PTHR46513:SF13">
    <property type="entry name" value="EGF-LIKE DOMAIN-CONTAINING PROTEIN"/>
    <property type="match status" value="1"/>
</dbReference>
<dbReference type="SUPFAM" id="SSF63825">
    <property type="entry name" value="YWTD domain"/>
    <property type="match status" value="1"/>
</dbReference>
<dbReference type="InterPro" id="IPR050778">
    <property type="entry name" value="Cueball_EGF_LRP_Nidogen"/>
</dbReference>
<dbReference type="GO" id="GO:0060070">
    <property type="term" value="P:canonical Wnt signaling pathway"/>
    <property type="evidence" value="ECO:0007669"/>
    <property type="project" value="TreeGrafter"/>
</dbReference>
<reference evidence="1" key="1">
    <citation type="journal article" date="2020" name="Stud. Mycol.">
        <title>101 Dothideomycetes genomes: a test case for predicting lifestyles and emergence of pathogens.</title>
        <authorList>
            <person name="Haridas S."/>
            <person name="Albert R."/>
            <person name="Binder M."/>
            <person name="Bloem J."/>
            <person name="Labutti K."/>
            <person name="Salamov A."/>
            <person name="Andreopoulos B."/>
            <person name="Baker S."/>
            <person name="Barry K."/>
            <person name="Bills G."/>
            <person name="Bluhm B."/>
            <person name="Cannon C."/>
            <person name="Castanera R."/>
            <person name="Culley D."/>
            <person name="Daum C."/>
            <person name="Ezra D."/>
            <person name="Gonzalez J."/>
            <person name="Henrissat B."/>
            <person name="Kuo A."/>
            <person name="Liang C."/>
            <person name="Lipzen A."/>
            <person name="Lutzoni F."/>
            <person name="Magnuson J."/>
            <person name="Mondo S."/>
            <person name="Nolan M."/>
            <person name="Ohm R."/>
            <person name="Pangilinan J."/>
            <person name="Park H.-J."/>
            <person name="Ramirez L."/>
            <person name="Alfaro M."/>
            <person name="Sun H."/>
            <person name="Tritt A."/>
            <person name="Yoshinaga Y."/>
            <person name="Zwiers L.-H."/>
            <person name="Turgeon B."/>
            <person name="Goodwin S."/>
            <person name="Spatafora J."/>
            <person name="Crous P."/>
            <person name="Grigoriev I."/>
        </authorList>
    </citation>
    <scope>NUCLEOTIDE SEQUENCE</scope>
    <source>
        <strain evidence="1">CBS 627.86</strain>
    </source>
</reference>
<organism evidence="1 2">
    <name type="scientific">Lophiotrema nucula</name>
    <dbReference type="NCBI Taxonomy" id="690887"/>
    <lineage>
        <taxon>Eukaryota</taxon>
        <taxon>Fungi</taxon>
        <taxon>Dikarya</taxon>
        <taxon>Ascomycota</taxon>
        <taxon>Pezizomycotina</taxon>
        <taxon>Dothideomycetes</taxon>
        <taxon>Pleosporomycetidae</taxon>
        <taxon>Pleosporales</taxon>
        <taxon>Lophiotremataceae</taxon>
        <taxon>Lophiotrema</taxon>
    </lineage>
</organism>
<dbReference type="PANTHER" id="PTHR46513">
    <property type="entry name" value="VITELLOGENIN RECEPTOR-LIKE PROTEIN-RELATED-RELATED"/>
    <property type="match status" value="1"/>
</dbReference>
<dbReference type="OrthoDB" id="5958943at2759"/>
<proteinExistence type="predicted"/>